<evidence type="ECO:0000256" key="13">
    <source>
        <dbReference type="ARBA" id="ARBA00031639"/>
    </source>
</evidence>
<evidence type="ECO:0000256" key="2">
    <source>
        <dbReference type="ARBA" id="ARBA00004123"/>
    </source>
</evidence>
<name>A0A7L2D1Y7_CATFU</name>
<evidence type="ECO:0000313" key="20">
    <source>
        <dbReference type="Proteomes" id="UP000519684"/>
    </source>
</evidence>
<comment type="similarity">
    <text evidence="4">Belongs to the cytidine and deoxycytidylate deaminase family.</text>
</comment>
<evidence type="ECO:0000256" key="17">
    <source>
        <dbReference type="ARBA" id="ARBA00049310"/>
    </source>
</evidence>
<proteinExistence type="inferred from homology"/>
<evidence type="ECO:0000256" key="9">
    <source>
        <dbReference type="ARBA" id="ARBA00022723"/>
    </source>
</evidence>
<evidence type="ECO:0000256" key="12">
    <source>
        <dbReference type="ARBA" id="ARBA00023242"/>
    </source>
</evidence>
<keyword evidence="12" id="KW-0539">Nucleus</keyword>
<keyword evidence="10" id="KW-0378">Hydrolase</keyword>
<organism evidence="19 20">
    <name type="scientific">Catharus fuscescens</name>
    <name type="common">Veery</name>
    <name type="synonym">Turdus fuscescens</name>
    <dbReference type="NCBI Taxonomy" id="159581"/>
    <lineage>
        <taxon>Eukaryota</taxon>
        <taxon>Metazoa</taxon>
        <taxon>Chordata</taxon>
        <taxon>Craniata</taxon>
        <taxon>Vertebrata</taxon>
        <taxon>Euteleostomi</taxon>
        <taxon>Archelosauria</taxon>
        <taxon>Archosauria</taxon>
        <taxon>Dinosauria</taxon>
        <taxon>Saurischia</taxon>
        <taxon>Theropoda</taxon>
        <taxon>Coelurosauria</taxon>
        <taxon>Aves</taxon>
        <taxon>Neognathae</taxon>
        <taxon>Neoaves</taxon>
        <taxon>Telluraves</taxon>
        <taxon>Australaves</taxon>
        <taxon>Passeriformes</taxon>
        <taxon>Turdidae</taxon>
        <taxon>Catharus</taxon>
    </lineage>
</organism>
<evidence type="ECO:0000256" key="16">
    <source>
        <dbReference type="ARBA" id="ARBA00049034"/>
    </source>
</evidence>
<dbReference type="InterPro" id="IPR002125">
    <property type="entry name" value="CMP_dCMP_dom"/>
</dbReference>
<dbReference type="GO" id="GO:0006397">
    <property type="term" value="P:mRNA processing"/>
    <property type="evidence" value="ECO:0007669"/>
    <property type="project" value="UniProtKB-KW"/>
</dbReference>
<dbReference type="GO" id="GO:0016554">
    <property type="term" value="P:cytidine to uridine editing"/>
    <property type="evidence" value="ECO:0007669"/>
    <property type="project" value="TreeGrafter"/>
</dbReference>
<evidence type="ECO:0000256" key="11">
    <source>
        <dbReference type="ARBA" id="ARBA00022833"/>
    </source>
</evidence>
<dbReference type="Gene3D" id="3.40.140.10">
    <property type="entry name" value="Cytidine Deaminase, domain 2"/>
    <property type="match status" value="1"/>
</dbReference>
<feature type="domain" description="CMP/dCMP-type deaminase" evidence="18">
    <location>
        <begin position="1"/>
        <end position="117"/>
    </location>
</feature>
<reference evidence="19 20" key="1">
    <citation type="submission" date="2019-09" db="EMBL/GenBank/DDBJ databases">
        <title>Bird 10,000 Genomes (B10K) Project - Family phase.</title>
        <authorList>
            <person name="Zhang G."/>
        </authorList>
    </citation>
    <scope>NUCLEOTIDE SEQUENCE [LARGE SCALE GENOMIC DNA]</scope>
    <source>
        <strain evidence="19">B10K-DU-001-17</strain>
        <tissue evidence="19">Muscle</tissue>
    </source>
</reference>
<feature type="non-terminal residue" evidence="19">
    <location>
        <position position="142"/>
    </location>
</feature>
<dbReference type="GO" id="GO:0004126">
    <property type="term" value="F:cytidine deaminase activity"/>
    <property type="evidence" value="ECO:0007669"/>
    <property type="project" value="TreeGrafter"/>
</dbReference>
<evidence type="ECO:0000259" key="18">
    <source>
        <dbReference type="PROSITE" id="PS51747"/>
    </source>
</evidence>
<evidence type="ECO:0000256" key="10">
    <source>
        <dbReference type="ARBA" id="ARBA00022801"/>
    </source>
</evidence>
<dbReference type="GO" id="GO:0005737">
    <property type="term" value="C:cytoplasm"/>
    <property type="evidence" value="ECO:0007669"/>
    <property type="project" value="UniProtKB-SubCell"/>
</dbReference>
<sequence>RWKIQPRDFQRNYSPTRKGGVVYLLYEIRWKRGSIWRNWCSNNPEQHAEINFLENHFNHRPQTPCSITWFLSTSPCGNCSERILEFLRSHPNVTLKIYAAKLFRHHNPHNRQGLHSLIMNGVAVHIMNLEDYSYCWNNFVAY</sequence>
<evidence type="ECO:0000256" key="14">
    <source>
        <dbReference type="ARBA" id="ARBA00045552"/>
    </source>
</evidence>
<comment type="caution">
    <text evidence="19">The sequence shown here is derived from an EMBL/GenBank/DDBJ whole genome shotgun (WGS) entry which is preliminary data.</text>
</comment>
<dbReference type="AlphaFoldDB" id="A0A7L2D1Y7"/>
<evidence type="ECO:0000256" key="8">
    <source>
        <dbReference type="ARBA" id="ARBA00022664"/>
    </source>
</evidence>
<dbReference type="InterPro" id="IPR041547">
    <property type="entry name" value="APOBEC1"/>
</dbReference>
<accession>A0A7L2D1Y7</accession>
<dbReference type="PANTHER" id="PTHR13857">
    <property type="entry name" value="MRNA EDITING ENZYME"/>
    <property type="match status" value="1"/>
</dbReference>
<comment type="catalytic activity">
    <reaction evidence="17">
        <text>cytidine(6666) in apoB mRNA + H2O + H(+) = uridine(6666) in apoB mRNA + NH4(+)</text>
        <dbReference type="Rhea" id="RHEA:21772"/>
        <dbReference type="Rhea" id="RHEA-COMP:13888"/>
        <dbReference type="Rhea" id="RHEA-COMP:13889"/>
        <dbReference type="ChEBI" id="CHEBI:15377"/>
        <dbReference type="ChEBI" id="CHEBI:15378"/>
        <dbReference type="ChEBI" id="CHEBI:28938"/>
        <dbReference type="ChEBI" id="CHEBI:65315"/>
        <dbReference type="ChEBI" id="CHEBI:82748"/>
        <dbReference type="EC" id="3.5.4.36"/>
    </reaction>
    <physiologicalReaction direction="left-to-right" evidence="17">
        <dbReference type="Rhea" id="RHEA:21773"/>
    </physiologicalReaction>
</comment>
<evidence type="ECO:0000256" key="6">
    <source>
        <dbReference type="ARBA" id="ARBA00014786"/>
    </source>
</evidence>
<dbReference type="SUPFAM" id="SSF53927">
    <property type="entry name" value="Cytidine deaminase-like"/>
    <property type="match status" value="1"/>
</dbReference>
<dbReference type="GO" id="GO:0003723">
    <property type="term" value="F:RNA binding"/>
    <property type="evidence" value="ECO:0007669"/>
    <property type="project" value="TreeGrafter"/>
</dbReference>
<dbReference type="PROSITE" id="PS00903">
    <property type="entry name" value="CYT_DCMP_DEAMINASES_1"/>
    <property type="match status" value="1"/>
</dbReference>
<protein>
    <recommendedName>
        <fullName evidence="6">C-&gt;U-editing enzyme APOBEC-1</fullName>
        <ecNumber evidence="5">3.5.4.36</ecNumber>
    </recommendedName>
    <alternativeName>
        <fullName evidence="13">mRNA(cytosine(6666)) deaminase 1</fullName>
    </alternativeName>
</protein>
<evidence type="ECO:0000256" key="5">
    <source>
        <dbReference type="ARBA" id="ARBA00012742"/>
    </source>
</evidence>
<dbReference type="CDD" id="cd01283">
    <property type="entry name" value="cytidine_deaminase"/>
    <property type="match status" value="1"/>
</dbReference>
<evidence type="ECO:0000313" key="19">
    <source>
        <dbReference type="EMBL" id="NXQ43527.1"/>
    </source>
</evidence>
<comment type="cofactor">
    <cofactor evidence="1">
        <name>Zn(2+)</name>
        <dbReference type="ChEBI" id="CHEBI:29105"/>
    </cofactor>
</comment>
<dbReference type="EC" id="3.5.4.36" evidence="5"/>
<comment type="subunit">
    <text evidence="15">Homodimer. Interacts with A1CF; form an mRNA editing complex. Interacts with RBM47; form an mRNA editing complex. Found in a complex with CELF2/CUGBP2 and A1CF. Interacts with HNRPAB. Interacts with SYNCRIP.</text>
</comment>
<keyword evidence="7" id="KW-0963">Cytoplasm</keyword>
<dbReference type="InterPro" id="IPR016192">
    <property type="entry name" value="APOBEC/CMP_deaminase_Zn-bd"/>
</dbReference>
<dbReference type="GO" id="GO:0005634">
    <property type="term" value="C:nucleus"/>
    <property type="evidence" value="ECO:0007669"/>
    <property type="project" value="UniProtKB-SubCell"/>
</dbReference>
<dbReference type="Proteomes" id="UP000519684">
    <property type="component" value="Unassembled WGS sequence"/>
</dbReference>
<dbReference type="GO" id="GO:0008270">
    <property type="term" value="F:zinc ion binding"/>
    <property type="evidence" value="ECO:0007669"/>
    <property type="project" value="InterPro"/>
</dbReference>
<evidence type="ECO:0000256" key="1">
    <source>
        <dbReference type="ARBA" id="ARBA00001947"/>
    </source>
</evidence>
<dbReference type="InterPro" id="IPR050610">
    <property type="entry name" value="APOBEC_Cyt_Deaminase"/>
</dbReference>
<evidence type="ECO:0000256" key="15">
    <source>
        <dbReference type="ARBA" id="ARBA00046509"/>
    </source>
</evidence>
<keyword evidence="20" id="KW-1185">Reference proteome</keyword>
<comment type="subcellular location">
    <subcellularLocation>
        <location evidence="3">Cytoplasm</location>
    </subcellularLocation>
    <subcellularLocation>
        <location evidence="2">Nucleus</location>
    </subcellularLocation>
</comment>
<dbReference type="PANTHER" id="PTHR13857:SF26">
    <property type="entry name" value="C-U-EDITING ENZYME APOBEC-1"/>
    <property type="match status" value="1"/>
</dbReference>
<dbReference type="EMBL" id="VWYD01013842">
    <property type="protein sequence ID" value="NXQ43527.1"/>
    <property type="molecule type" value="Genomic_DNA"/>
</dbReference>
<keyword evidence="9" id="KW-0479">Metal-binding</keyword>
<comment type="function">
    <text evidence="14">Cytidine deaminase catalyzing the cytidine to uridine postranscriptional editing of a variety of mRNAs. Form complexes with cofactors that confer differential editing activity and selectivity. Responsible for the postranscriptional editing of a CAA codon for Gln to a UAA codon for stop in the apolipoprotein B mRNA. Also involved in CGA (Arg) to UGA (Stop) editing in the NF1 mRNA. May also play a role in the epigenetic regulation of gene expression by participating in DNA demethylation.</text>
</comment>
<dbReference type="InterPro" id="IPR016193">
    <property type="entry name" value="Cytidine_deaminase-like"/>
</dbReference>
<keyword evidence="8" id="KW-0507">mRNA processing</keyword>
<feature type="non-terminal residue" evidence="19">
    <location>
        <position position="1"/>
    </location>
</feature>
<evidence type="ECO:0000256" key="4">
    <source>
        <dbReference type="ARBA" id="ARBA00006576"/>
    </source>
</evidence>
<keyword evidence="11" id="KW-0862">Zinc</keyword>
<evidence type="ECO:0000256" key="7">
    <source>
        <dbReference type="ARBA" id="ARBA00022490"/>
    </source>
</evidence>
<dbReference type="Pfam" id="PF18774">
    <property type="entry name" value="APOBEC4_like"/>
    <property type="match status" value="1"/>
</dbReference>
<dbReference type="PROSITE" id="PS51747">
    <property type="entry name" value="CYT_DCMP_DEAMINASES_2"/>
    <property type="match status" value="1"/>
</dbReference>
<evidence type="ECO:0000256" key="3">
    <source>
        <dbReference type="ARBA" id="ARBA00004496"/>
    </source>
</evidence>
<comment type="catalytic activity">
    <reaction evidence="16">
        <text>a cytidine in mRNA + H2O + H(+) = a uridine in mRNA + NH4(+)</text>
        <dbReference type="Rhea" id="RHEA:74355"/>
        <dbReference type="Rhea" id="RHEA-COMP:14658"/>
        <dbReference type="Rhea" id="RHEA-COMP:15145"/>
        <dbReference type="ChEBI" id="CHEBI:15377"/>
        <dbReference type="ChEBI" id="CHEBI:15378"/>
        <dbReference type="ChEBI" id="CHEBI:28938"/>
        <dbReference type="ChEBI" id="CHEBI:65315"/>
        <dbReference type="ChEBI" id="CHEBI:82748"/>
    </reaction>
    <physiologicalReaction direction="left-to-right" evidence="16">
        <dbReference type="Rhea" id="RHEA:74356"/>
    </physiologicalReaction>
</comment>
<gene>
    <name evidence="19" type="primary">Apobec1</name>
    <name evidence="19" type="ORF">CATFUS_R02741</name>
</gene>